<dbReference type="EC" id="2.10.1.1" evidence="11"/>
<comment type="cofactor">
    <cofactor evidence="1 11">
        <name>Mg(2+)</name>
        <dbReference type="ChEBI" id="CHEBI:18420"/>
    </cofactor>
</comment>
<dbReference type="PANTHER" id="PTHR10192:SF5">
    <property type="entry name" value="GEPHYRIN"/>
    <property type="match status" value="1"/>
</dbReference>
<keyword evidence="7 11" id="KW-0479">Metal-binding</keyword>
<dbReference type="GO" id="GO:0046872">
    <property type="term" value="F:metal ion binding"/>
    <property type="evidence" value="ECO:0007669"/>
    <property type="project" value="UniProtKB-UniRule"/>
</dbReference>
<comment type="pathway">
    <text evidence="3 11">Cofactor biosynthesis; molybdopterin biosynthesis.</text>
</comment>
<comment type="caution">
    <text evidence="13">The sequence shown here is derived from an EMBL/GenBank/DDBJ whole genome shotgun (WGS) entry which is preliminary data.</text>
</comment>
<dbReference type="GO" id="GO:0061599">
    <property type="term" value="F:molybdopterin molybdotransferase activity"/>
    <property type="evidence" value="ECO:0007669"/>
    <property type="project" value="UniProtKB-UniRule"/>
</dbReference>
<evidence type="ECO:0000256" key="2">
    <source>
        <dbReference type="ARBA" id="ARBA00002901"/>
    </source>
</evidence>
<protein>
    <recommendedName>
        <fullName evidence="11">Molybdopterin molybdenumtransferase</fullName>
        <ecNumber evidence="11">2.10.1.1</ecNumber>
    </recommendedName>
</protein>
<evidence type="ECO:0000256" key="3">
    <source>
        <dbReference type="ARBA" id="ARBA00005046"/>
    </source>
</evidence>
<keyword evidence="9 11" id="KW-0501">Molybdenum cofactor biosynthesis</keyword>
<dbReference type="InterPro" id="IPR036135">
    <property type="entry name" value="MoeA_linker/N_sf"/>
</dbReference>
<dbReference type="FunFam" id="3.40.980.10:FF:000004">
    <property type="entry name" value="Molybdopterin molybdenumtransferase"/>
    <property type="match status" value="1"/>
</dbReference>
<dbReference type="InterPro" id="IPR038987">
    <property type="entry name" value="MoeA-like"/>
</dbReference>
<dbReference type="PANTHER" id="PTHR10192">
    <property type="entry name" value="MOLYBDOPTERIN BIOSYNTHESIS PROTEIN"/>
    <property type="match status" value="1"/>
</dbReference>
<dbReference type="NCBIfam" id="TIGR00177">
    <property type="entry name" value="molyb_syn"/>
    <property type="match status" value="1"/>
</dbReference>
<keyword evidence="8 11" id="KW-0460">Magnesium</keyword>
<keyword evidence="14" id="KW-1185">Reference proteome</keyword>
<reference evidence="13" key="1">
    <citation type="journal article" date="2014" name="Int. J. Syst. Evol. Microbiol.">
        <title>Complete genome sequence of Corynebacterium casei LMG S-19264T (=DSM 44701T), isolated from a smear-ripened cheese.</title>
        <authorList>
            <consortium name="US DOE Joint Genome Institute (JGI-PGF)"/>
            <person name="Walter F."/>
            <person name="Albersmeier A."/>
            <person name="Kalinowski J."/>
            <person name="Ruckert C."/>
        </authorList>
    </citation>
    <scope>NUCLEOTIDE SEQUENCE</scope>
    <source>
        <strain evidence="13">KCTC 42731</strain>
    </source>
</reference>
<dbReference type="RefSeq" id="WP_189769919.1">
    <property type="nucleotide sequence ID" value="NZ_BNCK01000004.1"/>
</dbReference>
<dbReference type="NCBIfam" id="NF045515">
    <property type="entry name" value="Glp_gephyrin"/>
    <property type="match status" value="1"/>
</dbReference>
<comment type="similarity">
    <text evidence="4 11">Belongs to the MoeA family.</text>
</comment>
<evidence type="ECO:0000256" key="6">
    <source>
        <dbReference type="ARBA" id="ARBA00022679"/>
    </source>
</evidence>
<evidence type="ECO:0000256" key="8">
    <source>
        <dbReference type="ARBA" id="ARBA00022842"/>
    </source>
</evidence>
<evidence type="ECO:0000256" key="10">
    <source>
        <dbReference type="ARBA" id="ARBA00047317"/>
    </source>
</evidence>
<dbReference type="SUPFAM" id="SSF63867">
    <property type="entry name" value="MoeA C-terminal domain-like"/>
    <property type="match status" value="1"/>
</dbReference>
<sequence length="416" mass="44689">MIDCCSAPGLMPYAQAKSNLLNKITAVEKQEIIGIEDCAKRVNAAIIVSPINVPAHNNSAMDGYAFNVDFAETPAQPPHSYQLVGTAMAGRPYIGELAPGQCIRIMTGAVVPDSANSVEMQENVSVNDGLVTLNQPLKLNNHIRLAGEDIQKDQQIFLPGHQFSAPDIGLLASLGIDEIAVNRKLRVAVFSTGDELKSAGQVLQTGEIYESNRHVLMAMLNNMNIDVLDLGIIPDDYAQIKQAFEQADQQADAVISSGGVSVGDADYTKDVLEELGQIEFWKIAIKPGKPFAFGTLPNSVFFGLPGNPVSSTVTFHLLAVPALIKMMGTNYTEPLLLPATTTIDIQKRAGRMDFQRGIAQINESGQLVVEPLPAQGSGILSSMSKANCYIVLAQDHQGCVAGSDVSIQMFDHILRC</sequence>
<organism evidence="13 14">
    <name type="scientific">Thalassotalea marina</name>
    <dbReference type="NCBI Taxonomy" id="1673741"/>
    <lineage>
        <taxon>Bacteria</taxon>
        <taxon>Pseudomonadati</taxon>
        <taxon>Pseudomonadota</taxon>
        <taxon>Gammaproteobacteria</taxon>
        <taxon>Alteromonadales</taxon>
        <taxon>Colwelliaceae</taxon>
        <taxon>Thalassotalea</taxon>
    </lineage>
</organism>
<dbReference type="AlphaFoldDB" id="A0A919BJI1"/>
<feature type="domain" description="MoaB/Mog" evidence="12">
    <location>
        <begin position="188"/>
        <end position="325"/>
    </location>
</feature>
<dbReference type="SUPFAM" id="SSF53218">
    <property type="entry name" value="Molybdenum cofactor biosynthesis proteins"/>
    <property type="match status" value="1"/>
</dbReference>
<dbReference type="Proteomes" id="UP000623842">
    <property type="component" value="Unassembled WGS sequence"/>
</dbReference>
<comment type="catalytic activity">
    <reaction evidence="10">
        <text>adenylyl-molybdopterin + molybdate = Mo-molybdopterin + AMP + H(+)</text>
        <dbReference type="Rhea" id="RHEA:35047"/>
        <dbReference type="ChEBI" id="CHEBI:15378"/>
        <dbReference type="ChEBI" id="CHEBI:36264"/>
        <dbReference type="ChEBI" id="CHEBI:62727"/>
        <dbReference type="ChEBI" id="CHEBI:71302"/>
        <dbReference type="ChEBI" id="CHEBI:456215"/>
        <dbReference type="EC" id="2.10.1.1"/>
    </reaction>
</comment>
<dbReference type="PROSITE" id="PS01079">
    <property type="entry name" value="MOCF_BIOSYNTHESIS_2"/>
    <property type="match status" value="1"/>
</dbReference>
<comment type="function">
    <text evidence="2 11">Catalyzes the insertion of molybdate into adenylated molybdopterin with the concomitant release of AMP.</text>
</comment>
<proteinExistence type="inferred from homology"/>
<dbReference type="InterPro" id="IPR008284">
    <property type="entry name" value="MoCF_biosynth_CS"/>
</dbReference>
<dbReference type="CDD" id="cd00887">
    <property type="entry name" value="MoeA"/>
    <property type="match status" value="1"/>
</dbReference>
<dbReference type="GO" id="GO:0005829">
    <property type="term" value="C:cytosol"/>
    <property type="evidence" value="ECO:0007669"/>
    <property type="project" value="TreeGrafter"/>
</dbReference>
<dbReference type="Gene3D" id="2.40.340.10">
    <property type="entry name" value="MoeA, C-terminal, domain IV"/>
    <property type="match status" value="1"/>
</dbReference>
<dbReference type="InterPro" id="IPR005110">
    <property type="entry name" value="MoeA_linker/N"/>
</dbReference>
<dbReference type="InterPro" id="IPR036688">
    <property type="entry name" value="MoeA_C_domain_IV_sf"/>
</dbReference>
<dbReference type="EMBL" id="BNCK01000004">
    <property type="protein sequence ID" value="GHF91953.1"/>
    <property type="molecule type" value="Genomic_DNA"/>
</dbReference>
<dbReference type="SUPFAM" id="SSF63882">
    <property type="entry name" value="MoeA N-terminal region -like"/>
    <property type="match status" value="1"/>
</dbReference>
<evidence type="ECO:0000313" key="13">
    <source>
        <dbReference type="EMBL" id="GHF91953.1"/>
    </source>
</evidence>
<dbReference type="GO" id="GO:0006777">
    <property type="term" value="P:Mo-molybdopterin cofactor biosynthetic process"/>
    <property type="evidence" value="ECO:0007669"/>
    <property type="project" value="UniProtKB-UniRule"/>
</dbReference>
<gene>
    <name evidence="13" type="primary">moeA</name>
    <name evidence="13" type="ORF">GCM10017161_19940</name>
</gene>
<evidence type="ECO:0000256" key="7">
    <source>
        <dbReference type="ARBA" id="ARBA00022723"/>
    </source>
</evidence>
<dbReference type="InterPro" id="IPR036425">
    <property type="entry name" value="MoaB/Mog-like_dom_sf"/>
</dbReference>
<dbReference type="Gene3D" id="3.90.105.10">
    <property type="entry name" value="Molybdopterin biosynthesis moea protein, domain 2"/>
    <property type="match status" value="1"/>
</dbReference>
<evidence type="ECO:0000259" key="12">
    <source>
        <dbReference type="SMART" id="SM00852"/>
    </source>
</evidence>
<dbReference type="Pfam" id="PF03454">
    <property type="entry name" value="MoeA_C"/>
    <property type="match status" value="1"/>
</dbReference>
<evidence type="ECO:0000313" key="14">
    <source>
        <dbReference type="Proteomes" id="UP000623842"/>
    </source>
</evidence>
<evidence type="ECO:0000256" key="1">
    <source>
        <dbReference type="ARBA" id="ARBA00001946"/>
    </source>
</evidence>
<evidence type="ECO:0000256" key="5">
    <source>
        <dbReference type="ARBA" id="ARBA00022505"/>
    </source>
</evidence>
<dbReference type="Gene3D" id="2.170.190.11">
    <property type="entry name" value="Molybdopterin biosynthesis moea protein, domain 3"/>
    <property type="match status" value="1"/>
</dbReference>
<evidence type="ECO:0000256" key="9">
    <source>
        <dbReference type="ARBA" id="ARBA00023150"/>
    </source>
</evidence>
<dbReference type="InterPro" id="IPR001453">
    <property type="entry name" value="MoaB/Mog_dom"/>
</dbReference>
<evidence type="ECO:0000256" key="4">
    <source>
        <dbReference type="ARBA" id="ARBA00010763"/>
    </source>
</evidence>
<evidence type="ECO:0000256" key="11">
    <source>
        <dbReference type="RuleBase" id="RU365090"/>
    </source>
</evidence>
<keyword evidence="5 11" id="KW-0500">Molybdenum</keyword>
<dbReference type="Pfam" id="PF00994">
    <property type="entry name" value="MoCF_biosynth"/>
    <property type="match status" value="1"/>
</dbReference>
<name>A0A919BJI1_9GAMM</name>
<reference evidence="13" key="2">
    <citation type="submission" date="2020-09" db="EMBL/GenBank/DDBJ databases">
        <authorList>
            <person name="Sun Q."/>
            <person name="Kim S."/>
        </authorList>
    </citation>
    <scope>NUCLEOTIDE SEQUENCE</scope>
    <source>
        <strain evidence="13">KCTC 42731</strain>
    </source>
</reference>
<accession>A0A919BJI1</accession>
<dbReference type="Gene3D" id="3.40.980.10">
    <property type="entry name" value="MoaB/Mog-like domain"/>
    <property type="match status" value="1"/>
</dbReference>
<dbReference type="SMART" id="SM00852">
    <property type="entry name" value="MoCF_biosynth"/>
    <property type="match status" value="1"/>
</dbReference>
<dbReference type="InterPro" id="IPR005111">
    <property type="entry name" value="MoeA_C_domain_IV"/>
</dbReference>
<keyword evidence="6 11" id="KW-0808">Transferase</keyword>
<dbReference type="Pfam" id="PF03453">
    <property type="entry name" value="MoeA_N"/>
    <property type="match status" value="1"/>
</dbReference>